<dbReference type="SUPFAM" id="SSF56112">
    <property type="entry name" value="Protein kinase-like (PK-like)"/>
    <property type="match status" value="1"/>
</dbReference>
<dbReference type="RefSeq" id="XP_022749594.1">
    <property type="nucleotide sequence ID" value="XM_022893859.1"/>
</dbReference>
<evidence type="ECO:0000313" key="4">
    <source>
        <dbReference type="RefSeq" id="XP_022749579.1"/>
    </source>
</evidence>
<evidence type="ECO:0000313" key="3">
    <source>
        <dbReference type="RefSeq" id="XP_022749571.1"/>
    </source>
</evidence>
<evidence type="ECO:0000313" key="5">
    <source>
        <dbReference type="RefSeq" id="XP_022749586.1"/>
    </source>
</evidence>
<evidence type="ECO:0000313" key="9">
    <source>
        <dbReference type="RefSeq" id="XP_022749623.1"/>
    </source>
</evidence>
<feature type="domain" description="Protein kinase" evidence="1">
    <location>
        <begin position="1"/>
        <end position="245"/>
    </location>
</feature>
<dbReference type="PROSITE" id="PS50011">
    <property type="entry name" value="PROTEIN_KINASE_DOM"/>
    <property type="match status" value="1"/>
</dbReference>
<dbReference type="InterPro" id="IPR051681">
    <property type="entry name" value="Ser/Thr_Kinases-Pseudokinases"/>
</dbReference>
<protein>
    <submittedName>
        <fullName evidence="3 4">Serine/threonine-protein kinase STY46-like isoform X1</fullName>
    </submittedName>
</protein>
<dbReference type="GO" id="GO:0005524">
    <property type="term" value="F:ATP binding"/>
    <property type="evidence" value="ECO:0007669"/>
    <property type="project" value="InterPro"/>
</dbReference>
<evidence type="ECO:0000313" key="11">
    <source>
        <dbReference type="RefSeq" id="XP_022749640.1"/>
    </source>
</evidence>
<evidence type="ECO:0000313" key="12">
    <source>
        <dbReference type="RefSeq" id="XP_022749649.1"/>
    </source>
</evidence>
<dbReference type="RefSeq" id="XP_022749606.1">
    <property type="nucleotide sequence ID" value="XM_022893871.1"/>
</dbReference>
<reference evidence="3 4" key="1">
    <citation type="submission" date="2025-04" db="UniProtKB">
        <authorList>
            <consortium name="RefSeq"/>
        </authorList>
    </citation>
    <scope>IDENTIFICATION</scope>
    <source>
        <tissue evidence="3 4">Fruit stalk</tissue>
    </source>
</reference>
<accession>A0A6P5ZAY9</accession>
<dbReference type="InterPro" id="IPR000719">
    <property type="entry name" value="Prot_kinase_dom"/>
</dbReference>
<evidence type="ECO:0000313" key="13">
    <source>
        <dbReference type="RefSeq" id="XP_022749659.1"/>
    </source>
</evidence>
<dbReference type="Proteomes" id="UP000515121">
    <property type="component" value="Unplaced"/>
</dbReference>
<sequence>MELSHIYVACTFYLHDFPLYVNYECQKDILAYDSLEMEGSLSGSSHSHSAISDTSATQEKFGDWEIVRRLLMMGERIASGSYGDLYHGIYFGQYVAVKILRSEHLNDALEEEFTQEVAILRVFSPNNPLGLTYYTHPRTQKKEVVKVADFGVAQFQNQGGVMTAETGTFRWMAPEVINHQPYDQKADVFSFAIVLWELVTAKVPYDNMSPLLAALGVRQGLRPDLLKNAHAKLLRLDAVMLGSSP</sequence>
<dbReference type="InterPro" id="IPR011009">
    <property type="entry name" value="Kinase-like_dom_sf"/>
</dbReference>
<keyword evidence="2" id="KW-1185">Reference proteome</keyword>
<dbReference type="RefSeq" id="XP_022749649.1">
    <property type="nucleotide sequence ID" value="XM_022893914.1"/>
</dbReference>
<dbReference type="PANTHER" id="PTHR44329:SF41">
    <property type="entry name" value="OS12G0163800 PROTEIN"/>
    <property type="match status" value="1"/>
</dbReference>
<dbReference type="RefSeq" id="XP_022749631.1">
    <property type="nucleotide sequence ID" value="XM_022893896.1"/>
</dbReference>
<dbReference type="RefSeq" id="XP_022749640.1">
    <property type="nucleotide sequence ID" value="XM_022893905.1"/>
</dbReference>
<proteinExistence type="predicted"/>
<evidence type="ECO:0000313" key="7">
    <source>
        <dbReference type="RefSeq" id="XP_022749606.1"/>
    </source>
</evidence>
<dbReference type="GO" id="GO:0004674">
    <property type="term" value="F:protein serine/threonine kinase activity"/>
    <property type="evidence" value="ECO:0007669"/>
    <property type="project" value="TreeGrafter"/>
</dbReference>
<dbReference type="Gene3D" id="1.10.510.10">
    <property type="entry name" value="Transferase(Phosphotransferase) domain 1"/>
    <property type="match status" value="1"/>
</dbReference>
<evidence type="ECO:0000313" key="10">
    <source>
        <dbReference type="RefSeq" id="XP_022749631.1"/>
    </source>
</evidence>
<gene>
    <name evidence="3 4 5 6 7 8 9 10 11 12 13" type="primary">LOC111298999</name>
</gene>
<dbReference type="AlphaFoldDB" id="A0A6P5ZAY9"/>
<evidence type="ECO:0000313" key="8">
    <source>
        <dbReference type="RefSeq" id="XP_022749613.1"/>
    </source>
</evidence>
<dbReference type="RefSeq" id="XP_022749623.1">
    <property type="nucleotide sequence ID" value="XM_022893888.1"/>
</dbReference>
<dbReference type="InterPro" id="IPR001245">
    <property type="entry name" value="Ser-Thr/Tyr_kinase_cat_dom"/>
</dbReference>
<dbReference type="RefSeq" id="XP_022749659.1">
    <property type="nucleotide sequence ID" value="XM_022893924.1"/>
</dbReference>
<dbReference type="PANTHER" id="PTHR44329">
    <property type="entry name" value="SERINE/THREONINE-PROTEIN KINASE TNNI3K-RELATED"/>
    <property type="match status" value="1"/>
</dbReference>
<dbReference type="Gene3D" id="3.30.200.20">
    <property type="entry name" value="Phosphorylase Kinase, domain 1"/>
    <property type="match status" value="1"/>
</dbReference>
<evidence type="ECO:0000313" key="6">
    <source>
        <dbReference type="RefSeq" id="XP_022749594.1"/>
    </source>
</evidence>
<dbReference type="RefSeq" id="XP_022749613.1">
    <property type="nucleotide sequence ID" value="XM_022893878.1"/>
</dbReference>
<dbReference type="Pfam" id="PF07714">
    <property type="entry name" value="PK_Tyr_Ser-Thr"/>
    <property type="match status" value="1"/>
</dbReference>
<dbReference type="RefSeq" id="XP_022749579.1">
    <property type="nucleotide sequence ID" value="XM_022893844.1"/>
</dbReference>
<name>A0A6P5ZAY9_DURZI</name>
<dbReference type="KEGG" id="dzi:111298999"/>
<dbReference type="GeneID" id="111298999"/>
<organism evidence="2 11">
    <name type="scientific">Durio zibethinus</name>
    <name type="common">Durian</name>
    <dbReference type="NCBI Taxonomy" id="66656"/>
    <lineage>
        <taxon>Eukaryota</taxon>
        <taxon>Viridiplantae</taxon>
        <taxon>Streptophyta</taxon>
        <taxon>Embryophyta</taxon>
        <taxon>Tracheophyta</taxon>
        <taxon>Spermatophyta</taxon>
        <taxon>Magnoliopsida</taxon>
        <taxon>eudicotyledons</taxon>
        <taxon>Gunneridae</taxon>
        <taxon>Pentapetalae</taxon>
        <taxon>rosids</taxon>
        <taxon>malvids</taxon>
        <taxon>Malvales</taxon>
        <taxon>Malvaceae</taxon>
        <taxon>Helicteroideae</taxon>
        <taxon>Durio</taxon>
    </lineage>
</organism>
<evidence type="ECO:0000259" key="1">
    <source>
        <dbReference type="PROSITE" id="PS50011"/>
    </source>
</evidence>
<dbReference type="RefSeq" id="XP_022749586.1">
    <property type="nucleotide sequence ID" value="XM_022893851.1"/>
</dbReference>
<evidence type="ECO:0000313" key="2">
    <source>
        <dbReference type="Proteomes" id="UP000515121"/>
    </source>
</evidence>
<dbReference type="OrthoDB" id="4062651at2759"/>
<dbReference type="RefSeq" id="XP_022749571.1">
    <property type="nucleotide sequence ID" value="XM_022893836.1"/>
</dbReference>